<accession>A0ABN9VUZ3</accession>
<proteinExistence type="predicted"/>
<protein>
    <submittedName>
        <fullName evidence="2">Uncharacterized protein</fullName>
    </submittedName>
</protein>
<evidence type="ECO:0000313" key="2">
    <source>
        <dbReference type="EMBL" id="CAK0877402.1"/>
    </source>
</evidence>
<sequence>MCREQRPSERRRRCGGPRQKGPIHRRGARVVERGGALPLQCPKRVYSDAGCKELPMGHGLRVQRRFKDQDMATETTRALNRSAGSGTSEVESALSASIRQGLQ</sequence>
<name>A0ABN9VUZ3_9DINO</name>
<feature type="compositionally biased region" description="Basic residues" evidence="1">
    <location>
        <begin position="9"/>
        <end position="26"/>
    </location>
</feature>
<gene>
    <name evidence="2" type="ORF">PCOR1329_LOCUS61483</name>
</gene>
<evidence type="ECO:0000313" key="3">
    <source>
        <dbReference type="Proteomes" id="UP001189429"/>
    </source>
</evidence>
<evidence type="ECO:0000256" key="1">
    <source>
        <dbReference type="SAM" id="MobiDB-lite"/>
    </source>
</evidence>
<feature type="region of interest" description="Disordered" evidence="1">
    <location>
        <begin position="71"/>
        <end position="103"/>
    </location>
</feature>
<reference evidence="2" key="1">
    <citation type="submission" date="2023-10" db="EMBL/GenBank/DDBJ databases">
        <authorList>
            <person name="Chen Y."/>
            <person name="Shah S."/>
            <person name="Dougan E. K."/>
            <person name="Thang M."/>
            <person name="Chan C."/>
        </authorList>
    </citation>
    <scope>NUCLEOTIDE SEQUENCE [LARGE SCALE GENOMIC DNA]</scope>
</reference>
<keyword evidence="3" id="KW-1185">Reference proteome</keyword>
<feature type="region of interest" description="Disordered" evidence="1">
    <location>
        <begin position="1"/>
        <end position="26"/>
    </location>
</feature>
<feature type="compositionally biased region" description="Polar residues" evidence="1">
    <location>
        <begin position="72"/>
        <end position="103"/>
    </location>
</feature>
<comment type="caution">
    <text evidence="2">The sequence shown here is derived from an EMBL/GenBank/DDBJ whole genome shotgun (WGS) entry which is preliminary data.</text>
</comment>
<dbReference type="EMBL" id="CAUYUJ010017734">
    <property type="protein sequence ID" value="CAK0877402.1"/>
    <property type="molecule type" value="Genomic_DNA"/>
</dbReference>
<dbReference type="Proteomes" id="UP001189429">
    <property type="component" value="Unassembled WGS sequence"/>
</dbReference>
<organism evidence="2 3">
    <name type="scientific">Prorocentrum cordatum</name>
    <dbReference type="NCBI Taxonomy" id="2364126"/>
    <lineage>
        <taxon>Eukaryota</taxon>
        <taxon>Sar</taxon>
        <taxon>Alveolata</taxon>
        <taxon>Dinophyceae</taxon>
        <taxon>Prorocentrales</taxon>
        <taxon>Prorocentraceae</taxon>
        <taxon>Prorocentrum</taxon>
    </lineage>
</organism>